<feature type="compositionally biased region" description="Polar residues" evidence="1">
    <location>
        <begin position="316"/>
        <end position="328"/>
    </location>
</feature>
<accession>V4A5X9</accession>
<evidence type="ECO:0000313" key="4">
    <source>
        <dbReference type="EMBL" id="ESO92127.1"/>
    </source>
</evidence>
<keyword evidence="2" id="KW-1133">Transmembrane helix</keyword>
<keyword evidence="2" id="KW-0812">Transmembrane</keyword>
<evidence type="ECO:0008006" key="6">
    <source>
        <dbReference type="Google" id="ProtNLM"/>
    </source>
</evidence>
<organism evidence="4 5">
    <name type="scientific">Lottia gigantea</name>
    <name type="common">Giant owl limpet</name>
    <dbReference type="NCBI Taxonomy" id="225164"/>
    <lineage>
        <taxon>Eukaryota</taxon>
        <taxon>Metazoa</taxon>
        <taxon>Spiralia</taxon>
        <taxon>Lophotrochozoa</taxon>
        <taxon>Mollusca</taxon>
        <taxon>Gastropoda</taxon>
        <taxon>Patellogastropoda</taxon>
        <taxon>Lottioidea</taxon>
        <taxon>Lottiidae</taxon>
        <taxon>Lottia</taxon>
    </lineage>
</organism>
<dbReference type="AlphaFoldDB" id="V4A5X9"/>
<feature type="transmembrane region" description="Helical" evidence="2">
    <location>
        <begin position="384"/>
        <end position="408"/>
    </location>
</feature>
<name>V4A5X9_LOTGI</name>
<keyword evidence="5" id="KW-1185">Reference proteome</keyword>
<feature type="transmembrane region" description="Helical" evidence="2">
    <location>
        <begin position="175"/>
        <end position="197"/>
    </location>
</feature>
<gene>
    <name evidence="4" type="ORF">LOTGIDRAFT_233204</name>
</gene>
<protein>
    <recommendedName>
        <fullName evidence="6">CUB domain-containing protein</fullName>
    </recommendedName>
</protein>
<dbReference type="HOGENOM" id="CLU_585655_0_0_1"/>
<dbReference type="EMBL" id="KB202124">
    <property type="protein sequence ID" value="ESO92127.1"/>
    <property type="molecule type" value="Genomic_DNA"/>
</dbReference>
<feature type="region of interest" description="Disordered" evidence="1">
    <location>
        <begin position="263"/>
        <end position="371"/>
    </location>
</feature>
<feature type="compositionally biased region" description="Low complexity" evidence="1">
    <location>
        <begin position="337"/>
        <end position="359"/>
    </location>
</feature>
<keyword evidence="2" id="KW-0472">Membrane</keyword>
<keyword evidence="3" id="KW-0732">Signal</keyword>
<evidence type="ECO:0000256" key="2">
    <source>
        <dbReference type="SAM" id="Phobius"/>
    </source>
</evidence>
<reference evidence="4 5" key="1">
    <citation type="journal article" date="2013" name="Nature">
        <title>Insights into bilaterian evolution from three spiralian genomes.</title>
        <authorList>
            <person name="Simakov O."/>
            <person name="Marletaz F."/>
            <person name="Cho S.J."/>
            <person name="Edsinger-Gonzales E."/>
            <person name="Havlak P."/>
            <person name="Hellsten U."/>
            <person name="Kuo D.H."/>
            <person name="Larsson T."/>
            <person name="Lv J."/>
            <person name="Arendt D."/>
            <person name="Savage R."/>
            <person name="Osoegawa K."/>
            <person name="de Jong P."/>
            <person name="Grimwood J."/>
            <person name="Chapman J.A."/>
            <person name="Shapiro H."/>
            <person name="Aerts A."/>
            <person name="Otillar R.P."/>
            <person name="Terry A.Y."/>
            <person name="Boore J.L."/>
            <person name="Grigoriev I.V."/>
            <person name="Lindberg D.R."/>
            <person name="Seaver E.C."/>
            <person name="Weisblat D.A."/>
            <person name="Putnam N.H."/>
            <person name="Rokhsar D.S."/>
        </authorList>
    </citation>
    <scope>NUCLEOTIDE SEQUENCE [LARGE SCALE GENOMIC DNA]</scope>
</reference>
<feature type="compositionally biased region" description="Low complexity" evidence="1">
    <location>
        <begin position="284"/>
        <end position="315"/>
    </location>
</feature>
<dbReference type="RefSeq" id="XP_009057054.1">
    <property type="nucleotide sequence ID" value="XM_009058806.1"/>
</dbReference>
<feature type="chain" id="PRO_5004715781" description="CUB domain-containing protein" evidence="3">
    <location>
        <begin position="20"/>
        <end position="467"/>
    </location>
</feature>
<dbReference type="Proteomes" id="UP000030746">
    <property type="component" value="Unassembled WGS sequence"/>
</dbReference>
<proteinExistence type="predicted"/>
<evidence type="ECO:0000313" key="5">
    <source>
        <dbReference type="Proteomes" id="UP000030746"/>
    </source>
</evidence>
<evidence type="ECO:0000256" key="1">
    <source>
        <dbReference type="SAM" id="MobiDB-lite"/>
    </source>
</evidence>
<feature type="compositionally biased region" description="Polar residues" evidence="1">
    <location>
        <begin position="360"/>
        <end position="371"/>
    </location>
</feature>
<dbReference type="GeneID" id="20249181"/>
<sequence>MNFLIIWWILGLLQVKVEATEQYLNVENYSSTFTSRNPVYYFADNDYIGKQISFYFTARARVLFLEALYIHLGPRSCEKVKVYSQGEPTFGLGCTDSGIRMFYNGNEQIGGEFSFEITDLKLEKGEVFYVRVSAGSYDMSVSCQGYQITDKRYSSNPTNREINGKNCKEGDETNLYIIFGGILAAVIVINIVCIGVYCYISCSGQSRCKVQLQTSKEIYIHIPATCEPEAGGLHCQSNQERTTKRLTTPSTTNGETTLYTSTEATESSKTISAARTTNRETSPDITTVVTQTSTIITTTSTTSGSSTDNNQTSTGVTESSKTISAARTTNRETSPDITTVVTQTPTIITTTSTTSGSSTDNNQLSTGVTENSKVDKEGDEINPYIMFGGILAALIVIITVCIGVYCFLRNRKRPQETPTNVALSNWKENENDNSHYHNLDIHDTEITDDHTYEELPATNTIVNEVHK</sequence>
<feature type="signal peptide" evidence="3">
    <location>
        <begin position="1"/>
        <end position="19"/>
    </location>
</feature>
<evidence type="ECO:0000256" key="3">
    <source>
        <dbReference type="SAM" id="SignalP"/>
    </source>
</evidence>
<feature type="compositionally biased region" description="Polar residues" evidence="1">
    <location>
        <begin position="263"/>
        <end position="276"/>
    </location>
</feature>
<dbReference type="CTD" id="20249181"/>
<dbReference type="KEGG" id="lgi:LOTGIDRAFT_233204"/>